<evidence type="ECO:0000313" key="1">
    <source>
        <dbReference type="EMBL" id="MCW3785713.1"/>
    </source>
</evidence>
<comment type="caution">
    <text evidence="1">The sequence shown here is derived from an EMBL/GenBank/DDBJ whole genome shotgun (WGS) entry which is preliminary data.</text>
</comment>
<dbReference type="Proteomes" id="UP001209229">
    <property type="component" value="Unassembled WGS sequence"/>
</dbReference>
<dbReference type="RefSeq" id="WP_301189283.1">
    <property type="nucleotide sequence ID" value="NZ_JAPDPJ010000005.1"/>
</dbReference>
<protein>
    <submittedName>
        <fullName evidence="1">Uncharacterized protein</fullName>
    </submittedName>
</protein>
<gene>
    <name evidence="1" type="ORF">OM075_04505</name>
</gene>
<dbReference type="AlphaFoldDB" id="A0AAE3SDR9"/>
<organism evidence="1 2">
    <name type="scientific">Plebeiibacterium sediminum</name>
    <dbReference type="NCBI Taxonomy" id="2992112"/>
    <lineage>
        <taxon>Bacteria</taxon>
        <taxon>Pseudomonadati</taxon>
        <taxon>Bacteroidota</taxon>
        <taxon>Bacteroidia</taxon>
        <taxon>Marinilabiliales</taxon>
        <taxon>Marinilabiliaceae</taxon>
        <taxon>Plebeiibacterium</taxon>
    </lineage>
</organism>
<reference evidence="1" key="1">
    <citation type="submission" date="2022-10" db="EMBL/GenBank/DDBJ databases">
        <authorList>
            <person name="Yu W.X."/>
        </authorList>
    </citation>
    <scope>NUCLEOTIDE SEQUENCE</scope>
    <source>
        <strain evidence="1">AAT</strain>
    </source>
</reference>
<proteinExistence type="predicted"/>
<dbReference type="EMBL" id="JAPDPJ010000005">
    <property type="protein sequence ID" value="MCW3785713.1"/>
    <property type="molecule type" value="Genomic_DNA"/>
</dbReference>
<accession>A0AAE3SDR9</accession>
<name>A0AAE3SDR9_9BACT</name>
<evidence type="ECO:0000313" key="2">
    <source>
        <dbReference type="Proteomes" id="UP001209229"/>
    </source>
</evidence>
<sequence>MEKELQLLHSRLRKLDERSFDLNSWKQGTIAVINSILGPDNLKKKLIEDIDFQNNSWSLRDTTGDVDSVKKTCADVLETIILEIETFGLAENVIQDKSKTSLGGIELIDEAIKQELSQSQLDELLALLKDKSTSHTQIVDKIKRFGYEVAPKILASILLNEKYLKAKK</sequence>
<keyword evidence="2" id="KW-1185">Reference proteome</keyword>